<gene>
    <name evidence="10" type="ORF">PLOB_00035489</name>
</gene>
<evidence type="ECO:0000256" key="6">
    <source>
        <dbReference type="RuleBase" id="RU000688"/>
    </source>
</evidence>
<keyword evidence="7" id="KW-0175">Coiled coil</keyword>
<keyword evidence="2" id="KW-1003">Cell membrane</keyword>
<comment type="subcellular location">
    <subcellularLocation>
        <location evidence="1">Cell membrane</location>
        <topology evidence="1">Multi-pass membrane protein</topology>
    </subcellularLocation>
</comment>
<dbReference type="PROSITE" id="PS50262">
    <property type="entry name" value="G_PROTEIN_RECEP_F1_2"/>
    <property type="match status" value="1"/>
</dbReference>
<protein>
    <recommendedName>
        <fullName evidence="9">G-protein coupled receptors family 1 profile domain-containing protein</fullName>
    </recommendedName>
</protein>
<keyword evidence="6" id="KW-0675">Receptor</keyword>
<dbReference type="InterPro" id="IPR000276">
    <property type="entry name" value="GPCR_Rhodpsn"/>
</dbReference>
<comment type="caution">
    <text evidence="10">The sequence shown here is derived from an EMBL/GenBank/DDBJ whole genome shotgun (WGS) entry which is preliminary data.</text>
</comment>
<dbReference type="CDD" id="cd00637">
    <property type="entry name" value="7tm_classA_rhodopsin-like"/>
    <property type="match status" value="1"/>
</dbReference>
<dbReference type="PRINTS" id="PR00237">
    <property type="entry name" value="GPCRRHODOPSN"/>
</dbReference>
<evidence type="ECO:0000256" key="4">
    <source>
        <dbReference type="ARBA" id="ARBA00022989"/>
    </source>
</evidence>
<evidence type="ECO:0000256" key="7">
    <source>
        <dbReference type="SAM" id="Coils"/>
    </source>
</evidence>
<evidence type="ECO:0000256" key="8">
    <source>
        <dbReference type="SAM" id="Phobius"/>
    </source>
</evidence>
<evidence type="ECO:0000259" key="9">
    <source>
        <dbReference type="PROSITE" id="PS50262"/>
    </source>
</evidence>
<dbReference type="Pfam" id="PF00001">
    <property type="entry name" value="7tm_1"/>
    <property type="match status" value="2"/>
</dbReference>
<evidence type="ECO:0000256" key="3">
    <source>
        <dbReference type="ARBA" id="ARBA00022692"/>
    </source>
</evidence>
<dbReference type="Gene3D" id="1.20.1070.10">
    <property type="entry name" value="Rhodopsin 7-helix transmembrane proteins"/>
    <property type="match status" value="1"/>
</dbReference>
<dbReference type="PROSITE" id="PS00237">
    <property type="entry name" value="G_PROTEIN_RECEP_F1_1"/>
    <property type="match status" value="1"/>
</dbReference>
<dbReference type="SUPFAM" id="SSF81321">
    <property type="entry name" value="Family A G protein-coupled receptor-like"/>
    <property type="match status" value="1"/>
</dbReference>
<proteinExistence type="inferred from homology"/>
<feature type="domain" description="G-protein coupled receptors family 1 profile" evidence="9">
    <location>
        <begin position="21"/>
        <end position="263"/>
    </location>
</feature>
<evidence type="ECO:0000313" key="10">
    <source>
        <dbReference type="EMBL" id="CAH3037265.1"/>
    </source>
</evidence>
<keyword evidence="3 6" id="KW-0812">Transmembrane</keyword>
<evidence type="ECO:0000256" key="2">
    <source>
        <dbReference type="ARBA" id="ARBA00022475"/>
    </source>
</evidence>
<feature type="transmembrane region" description="Helical" evidence="8">
    <location>
        <begin position="244"/>
        <end position="265"/>
    </location>
</feature>
<accession>A0ABN8MWD7</accession>
<evidence type="ECO:0000256" key="1">
    <source>
        <dbReference type="ARBA" id="ARBA00004651"/>
    </source>
</evidence>
<keyword evidence="5 8" id="KW-0472">Membrane</keyword>
<dbReference type="EMBL" id="CALNXK010000005">
    <property type="protein sequence ID" value="CAH3037265.1"/>
    <property type="molecule type" value="Genomic_DNA"/>
</dbReference>
<feature type="transmembrane region" description="Helical" evidence="8">
    <location>
        <begin position="125"/>
        <end position="147"/>
    </location>
</feature>
<feature type="transmembrane region" description="Helical" evidence="8">
    <location>
        <begin position="84"/>
        <end position="104"/>
    </location>
</feature>
<feature type="transmembrane region" description="Helical" evidence="8">
    <location>
        <begin position="211"/>
        <end position="232"/>
    </location>
</feature>
<dbReference type="Proteomes" id="UP001159405">
    <property type="component" value="Unassembled WGS sequence"/>
</dbReference>
<keyword evidence="4 8" id="KW-1133">Transmembrane helix</keyword>
<feature type="transmembrane region" description="Helical" evidence="8">
    <location>
        <begin position="153"/>
        <end position="177"/>
    </location>
</feature>
<keyword evidence="11" id="KW-1185">Reference proteome</keyword>
<keyword evidence="6" id="KW-0297">G-protein coupled receptor</keyword>
<evidence type="ECO:0000313" key="11">
    <source>
        <dbReference type="Proteomes" id="UP001159405"/>
    </source>
</evidence>
<feature type="coiled-coil region" evidence="7">
    <location>
        <begin position="177"/>
        <end position="204"/>
    </location>
</feature>
<comment type="similarity">
    <text evidence="6">Belongs to the G-protein coupled receptor 1 family.</text>
</comment>
<name>A0ABN8MWD7_9CNID</name>
<feature type="transmembrane region" description="Helical" evidence="8">
    <location>
        <begin position="12"/>
        <end position="29"/>
    </location>
</feature>
<dbReference type="InterPro" id="IPR017452">
    <property type="entry name" value="GPCR_Rhodpsn_7TM"/>
</dbReference>
<keyword evidence="6" id="KW-0807">Transducer</keyword>
<organism evidence="10 11">
    <name type="scientific">Porites lobata</name>
    <dbReference type="NCBI Taxonomy" id="104759"/>
    <lineage>
        <taxon>Eukaryota</taxon>
        <taxon>Metazoa</taxon>
        <taxon>Cnidaria</taxon>
        <taxon>Anthozoa</taxon>
        <taxon>Hexacorallia</taxon>
        <taxon>Scleractinia</taxon>
        <taxon>Fungiina</taxon>
        <taxon>Poritidae</taxon>
        <taxon>Porites</taxon>
    </lineage>
</organism>
<dbReference type="PANTHER" id="PTHR22750">
    <property type="entry name" value="G-PROTEIN COUPLED RECEPTOR"/>
    <property type="match status" value="1"/>
</dbReference>
<sequence>MASCIGNMIINGYLSYTAIALNITTILALRKTASLPKPLKTLLLSLAISDLSVGLVLQPWYVKILSTLMGSEKTPNLQTTFKEFLSTAWFLCSVSFLGVVAISVDRFLAIHLHLRYQEFVTRRRAVALVIFVWVMSAFLTTLVDSVLKQNGAVVYISIEALSLITTALFYYQIYIVVKRQTNQMQNLRIQQEQTENIANAARLRKSALGTFWVYVVFLACYLPDIIIHTAILSADKNSALLNNLHLWALTLVFFHSSINPLIYCWNMRHIQYTILDIIRTISFSLGVKVK</sequence>
<reference evidence="10 11" key="1">
    <citation type="submission" date="2022-05" db="EMBL/GenBank/DDBJ databases">
        <authorList>
            <consortium name="Genoscope - CEA"/>
            <person name="William W."/>
        </authorList>
    </citation>
    <scope>NUCLEOTIDE SEQUENCE [LARGE SCALE GENOMIC DNA]</scope>
</reference>
<evidence type="ECO:0000256" key="5">
    <source>
        <dbReference type="ARBA" id="ARBA00023136"/>
    </source>
</evidence>